<evidence type="ECO:0000313" key="4">
    <source>
        <dbReference type="Proteomes" id="UP000590412"/>
    </source>
</evidence>
<feature type="region of interest" description="Disordered" evidence="1">
    <location>
        <begin position="48"/>
        <end position="101"/>
    </location>
</feature>
<accession>A0A8X7NKR3</accession>
<organism evidence="3 4">
    <name type="scientific">Candida parapsilosis</name>
    <name type="common">Yeast</name>
    <dbReference type="NCBI Taxonomy" id="5480"/>
    <lineage>
        <taxon>Eukaryota</taxon>
        <taxon>Fungi</taxon>
        <taxon>Dikarya</taxon>
        <taxon>Ascomycota</taxon>
        <taxon>Saccharomycotina</taxon>
        <taxon>Pichiomycetes</taxon>
        <taxon>Debaryomycetaceae</taxon>
        <taxon>Candida/Lodderomyces clade</taxon>
        <taxon>Candida</taxon>
    </lineage>
</organism>
<sequence>MALRLNKRRFELRNLKPTLITCVAVVGAGVLIVNTFPHLKTTIRQYLHGGGGADEEESDGESSLEGNDNDDTLSSETVVIESIHRDPNNENRTIDSFQVVH</sequence>
<name>A0A8X7NKR3_CANPA</name>
<proteinExistence type="predicted"/>
<comment type="caution">
    <text evidence="3">The sequence shown here is derived from an EMBL/GenBank/DDBJ whole genome shotgun (WGS) entry which is preliminary data.</text>
</comment>
<dbReference type="OrthoDB" id="4022834at2759"/>
<dbReference type="EMBL" id="JABWAB010000006">
    <property type="protein sequence ID" value="KAF6048908.1"/>
    <property type="molecule type" value="Genomic_DNA"/>
</dbReference>
<feature type="transmembrane region" description="Helical" evidence="2">
    <location>
        <begin position="20"/>
        <end position="39"/>
    </location>
</feature>
<gene>
    <name evidence="3" type="ORF">FOB60_004291</name>
</gene>
<protein>
    <submittedName>
        <fullName evidence="3">Uncharacterized protein</fullName>
    </submittedName>
</protein>
<keyword evidence="2" id="KW-1133">Transmembrane helix</keyword>
<dbReference type="Proteomes" id="UP000590412">
    <property type="component" value="Unassembled WGS sequence"/>
</dbReference>
<evidence type="ECO:0000256" key="1">
    <source>
        <dbReference type="SAM" id="MobiDB-lite"/>
    </source>
</evidence>
<evidence type="ECO:0000256" key="2">
    <source>
        <dbReference type="SAM" id="Phobius"/>
    </source>
</evidence>
<evidence type="ECO:0000313" key="3">
    <source>
        <dbReference type="EMBL" id="KAF6048908.1"/>
    </source>
</evidence>
<keyword evidence="2" id="KW-0472">Membrane</keyword>
<reference evidence="3" key="1">
    <citation type="submission" date="2020-03" db="EMBL/GenBank/DDBJ databases">
        <title>FDA dAtabase for Regulatory Grade micrObial Sequences (FDA-ARGOS): Supporting development and validation of Infectious Disease Dx tests.</title>
        <authorList>
            <person name="Campos J."/>
            <person name="Goldberg B."/>
            <person name="Tallon L."/>
            <person name="Sadzewicz L."/>
            <person name="Vavikolanu K."/>
            <person name="Mehta A."/>
            <person name="Aluvathingal J."/>
            <person name="Nadendla S."/>
            <person name="Nandy P."/>
            <person name="Geyer C."/>
            <person name="Yan Y."/>
            <person name="Sichtig H."/>
        </authorList>
    </citation>
    <scope>NUCLEOTIDE SEQUENCE [LARGE SCALE GENOMIC DNA]</scope>
    <source>
        <strain evidence="3">FDAARGOS_652</strain>
    </source>
</reference>
<keyword evidence="2" id="KW-0812">Transmembrane</keyword>
<feature type="compositionally biased region" description="Acidic residues" evidence="1">
    <location>
        <begin position="53"/>
        <end position="73"/>
    </location>
</feature>
<dbReference type="AlphaFoldDB" id="A0A8X7NKR3"/>
<feature type="compositionally biased region" description="Basic and acidic residues" evidence="1">
    <location>
        <begin position="82"/>
        <end position="93"/>
    </location>
</feature>